<accession>A0A016WMI9</accession>
<keyword evidence="2" id="KW-1185">Reference proteome</keyword>
<comment type="caution">
    <text evidence="1">The sequence shown here is derived from an EMBL/GenBank/DDBJ whole genome shotgun (WGS) entry which is preliminary data.</text>
</comment>
<dbReference type="Proteomes" id="UP000024635">
    <property type="component" value="Unassembled WGS sequence"/>
</dbReference>
<proteinExistence type="predicted"/>
<name>A0A016WMI9_9BILA</name>
<protein>
    <submittedName>
        <fullName evidence="1">Uncharacterized protein</fullName>
    </submittedName>
</protein>
<gene>
    <name evidence="1" type="primary">Acey_s0592.g398</name>
    <name evidence="1" type="ORF">Y032_0592g398</name>
</gene>
<evidence type="ECO:0000313" key="2">
    <source>
        <dbReference type="Proteomes" id="UP000024635"/>
    </source>
</evidence>
<evidence type="ECO:0000313" key="1">
    <source>
        <dbReference type="EMBL" id="EYC40875.1"/>
    </source>
</evidence>
<dbReference type="EMBL" id="JARK01000192">
    <property type="protein sequence ID" value="EYC40875.1"/>
    <property type="molecule type" value="Genomic_DNA"/>
</dbReference>
<organism evidence="1 2">
    <name type="scientific">Ancylostoma ceylanicum</name>
    <dbReference type="NCBI Taxonomy" id="53326"/>
    <lineage>
        <taxon>Eukaryota</taxon>
        <taxon>Metazoa</taxon>
        <taxon>Ecdysozoa</taxon>
        <taxon>Nematoda</taxon>
        <taxon>Chromadorea</taxon>
        <taxon>Rhabditida</taxon>
        <taxon>Rhabditina</taxon>
        <taxon>Rhabditomorpha</taxon>
        <taxon>Strongyloidea</taxon>
        <taxon>Ancylostomatidae</taxon>
        <taxon>Ancylostomatinae</taxon>
        <taxon>Ancylostoma</taxon>
    </lineage>
</organism>
<sequence>MTDFFILSRCAGRKWDQDVFVAGFSIPPNPNSINNNIMPRFQESRTWTLFKGIQLEANQPPFSPSSLDEKPITDVPDVPHLFLLGAETSEPARAMPNMYISHNCYASIFLRCTEA</sequence>
<reference evidence="2" key="1">
    <citation type="journal article" date="2015" name="Nat. Genet.">
        <title>The genome and transcriptome of the zoonotic hookworm Ancylostoma ceylanicum identify infection-specific gene families.</title>
        <authorList>
            <person name="Schwarz E.M."/>
            <person name="Hu Y."/>
            <person name="Antoshechkin I."/>
            <person name="Miller M.M."/>
            <person name="Sternberg P.W."/>
            <person name="Aroian R.V."/>
        </authorList>
    </citation>
    <scope>NUCLEOTIDE SEQUENCE</scope>
    <source>
        <strain evidence="2">HY135</strain>
    </source>
</reference>
<dbReference type="AlphaFoldDB" id="A0A016WMI9"/>